<dbReference type="Proteomes" id="UP001590950">
    <property type="component" value="Unassembled WGS sequence"/>
</dbReference>
<keyword evidence="3" id="KW-1185">Reference proteome</keyword>
<evidence type="ECO:0000313" key="2">
    <source>
        <dbReference type="EMBL" id="KAL2042043.1"/>
    </source>
</evidence>
<protein>
    <submittedName>
        <fullName evidence="2">Uncharacterized protein</fullName>
    </submittedName>
</protein>
<evidence type="ECO:0000256" key="1">
    <source>
        <dbReference type="SAM" id="MobiDB-lite"/>
    </source>
</evidence>
<feature type="region of interest" description="Disordered" evidence="1">
    <location>
        <begin position="1"/>
        <end position="132"/>
    </location>
</feature>
<sequence>MGAADRPLRPKRAPTRYSPEPTSIRPQRKRKPTKSSKPTKTTPKTTPKTISEKFKKPAVPASLPKKAKRGAPKARKTPPPPKKRRPRSFKKAGPRPKKYKTPEAGDGEVSPLTPPRGEGEGVVKRESRSGSK</sequence>
<feature type="compositionally biased region" description="Basic and acidic residues" evidence="1">
    <location>
        <begin position="117"/>
        <end position="132"/>
    </location>
</feature>
<dbReference type="EMBL" id="JBEFKJ010000015">
    <property type="protein sequence ID" value="KAL2042043.1"/>
    <property type="molecule type" value="Genomic_DNA"/>
</dbReference>
<feature type="compositionally biased region" description="Basic residues" evidence="1">
    <location>
        <begin position="65"/>
        <end position="99"/>
    </location>
</feature>
<accession>A0ABR4A8M5</accession>
<proteinExistence type="predicted"/>
<organism evidence="2 3">
    <name type="scientific">Stereocaulon virgatum</name>
    <dbReference type="NCBI Taxonomy" id="373712"/>
    <lineage>
        <taxon>Eukaryota</taxon>
        <taxon>Fungi</taxon>
        <taxon>Dikarya</taxon>
        <taxon>Ascomycota</taxon>
        <taxon>Pezizomycotina</taxon>
        <taxon>Lecanoromycetes</taxon>
        <taxon>OSLEUM clade</taxon>
        <taxon>Lecanoromycetidae</taxon>
        <taxon>Lecanorales</taxon>
        <taxon>Lecanorineae</taxon>
        <taxon>Stereocaulaceae</taxon>
        <taxon>Stereocaulon</taxon>
    </lineage>
</organism>
<gene>
    <name evidence="2" type="ORF">N7G274_005231</name>
</gene>
<comment type="caution">
    <text evidence="2">The sequence shown here is derived from an EMBL/GenBank/DDBJ whole genome shotgun (WGS) entry which is preliminary data.</text>
</comment>
<reference evidence="2 3" key="1">
    <citation type="submission" date="2024-09" db="EMBL/GenBank/DDBJ databases">
        <title>Rethinking Asexuality: The Enigmatic Case of Functional Sexual Genes in Lepraria (Stereocaulaceae).</title>
        <authorList>
            <person name="Doellman M."/>
            <person name="Sun Y."/>
            <person name="Barcenas-Pena A."/>
            <person name="Lumbsch H.T."/>
            <person name="Grewe F."/>
        </authorList>
    </citation>
    <scope>NUCLEOTIDE SEQUENCE [LARGE SCALE GENOMIC DNA]</scope>
    <source>
        <strain evidence="2 3">Mercado 3170</strain>
    </source>
</reference>
<evidence type="ECO:0000313" key="3">
    <source>
        <dbReference type="Proteomes" id="UP001590950"/>
    </source>
</evidence>
<name>A0ABR4A8M5_9LECA</name>
<feature type="compositionally biased region" description="Low complexity" evidence="1">
    <location>
        <begin position="35"/>
        <end position="49"/>
    </location>
</feature>